<protein>
    <submittedName>
        <fullName evidence="2">Uncharacterized protein</fullName>
    </submittedName>
</protein>
<gene>
    <name evidence="2" type="ORF">LshimejAT787_2200040</name>
</gene>
<sequence length="128" mass="14017">MSAHGSSNVTMFTLPEDQRLRGYENYASWVITMELYGKPKGLLKYWENKIVVPPVPKDDSDGADAGTNPLPFPIMTSAESTTPTPLHSETPLRLEYELHESVALSSILINVVDIAGAGLNHKGKSYEA</sequence>
<name>A0A9P3UWQ3_LYOSH</name>
<reference evidence="2" key="1">
    <citation type="submission" date="2022-07" db="EMBL/GenBank/DDBJ databases">
        <title>The genome of Lyophyllum shimeji provides insight into the initial evolution of ectomycorrhizal fungal genome.</title>
        <authorList>
            <person name="Kobayashi Y."/>
            <person name="Shibata T."/>
            <person name="Hirakawa H."/>
            <person name="Shigenobu S."/>
            <person name="Nishiyama T."/>
            <person name="Yamada A."/>
            <person name="Hasebe M."/>
            <person name="Kawaguchi M."/>
        </authorList>
    </citation>
    <scope>NUCLEOTIDE SEQUENCE</scope>
    <source>
        <strain evidence="2">AT787</strain>
    </source>
</reference>
<organism evidence="2 3">
    <name type="scientific">Lyophyllum shimeji</name>
    <name type="common">Hon-shimeji</name>
    <name type="synonym">Tricholoma shimeji</name>
    <dbReference type="NCBI Taxonomy" id="47721"/>
    <lineage>
        <taxon>Eukaryota</taxon>
        <taxon>Fungi</taxon>
        <taxon>Dikarya</taxon>
        <taxon>Basidiomycota</taxon>
        <taxon>Agaricomycotina</taxon>
        <taxon>Agaricomycetes</taxon>
        <taxon>Agaricomycetidae</taxon>
        <taxon>Agaricales</taxon>
        <taxon>Tricholomatineae</taxon>
        <taxon>Lyophyllaceae</taxon>
        <taxon>Lyophyllum</taxon>
    </lineage>
</organism>
<proteinExistence type="predicted"/>
<dbReference type="EMBL" id="BRPK01000022">
    <property type="protein sequence ID" value="GLB45341.1"/>
    <property type="molecule type" value="Genomic_DNA"/>
</dbReference>
<feature type="region of interest" description="Disordered" evidence="1">
    <location>
        <begin position="56"/>
        <end position="88"/>
    </location>
</feature>
<dbReference type="AlphaFoldDB" id="A0A9P3UWQ3"/>
<evidence type="ECO:0000313" key="2">
    <source>
        <dbReference type="EMBL" id="GLB45341.1"/>
    </source>
</evidence>
<dbReference type="Proteomes" id="UP001063166">
    <property type="component" value="Unassembled WGS sequence"/>
</dbReference>
<evidence type="ECO:0000313" key="3">
    <source>
        <dbReference type="Proteomes" id="UP001063166"/>
    </source>
</evidence>
<dbReference type="OrthoDB" id="3035098at2759"/>
<evidence type="ECO:0000256" key="1">
    <source>
        <dbReference type="SAM" id="MobiDB-lite"/>
    </source>
</evidence>
<feature type="compositionally biased region" description="Polar residues" evidence="1">
    <location>
        <begin position="77"/>
        <end position="87"/>
    </location>
</feature>
<comment type="caution">
    <text evidence="2">The sequence shown here is derived from an EMBL/GenBank/DDBJ whole genome shotgun (WGS) entry which is preliminary data.</text>
</comment>
<accession>A0A9P3UWQ3</accession>
<keyword evidence="3" id="KW-1185">Reference proteome</keyword>